<name>A0AAU9K3G0_9CILI</name>
<feature type="region of interest" description="Disordered" evidence="3">
    <location>
        <begin position="662"/>
        <end position="702"/>
    </location>
</feature>
<keyword evidence="2" id="KW-0677">Repeat</keyword>
<dbReference type="Pfam" id="PF13516">
    <property type="entry name" value="LRR_6"/>
    <property type="match status" value="2"/>
</dbReference>
<sequence length="1030" mass="117321">MQKADSFEKGTILDISNQGLSMLPDLQAQLHLQELRAENNNLTALNKLPNSLKYLFLNHNRIAFVGTLHELVPHLKVLDLSDNRLISLDGISNCIELSELNIANNYVGDDQISQIRNLEELTKLDLSHNHLRDESLVNMLKELRNLEELWNSSNDFTEISFGFGMKKLGTLCLDANKLKVLEFTEVMPMLNVLSVRENSLGCIYGVSNLVEVKEIYADGNDFIELTEEWGTLKNLSVLSLKYNHISKFPALQNLQILDLSHNSLTDIQFLPETLTELYISHNCLTEIPKLSSLITLDISHNKVPNLSFISSSTELQLLNASYNELDDPVLALTHLKQCSKLVIIDLKGCPFKPQHRLMFICSFLNTLQEINGVAVTTEEKKRAIDEQEISFEVTPTSFIKGQHSIKSSIASQDNLTLSPSPGGSWDARARNPHFPSMRSSLTHSAQGSADFAMFEKRTPRNSLASNMSPYSESIHNEGFKGSNLKFTSSPENQKHMLTSNLNSPFPAENASRVGSSAFLPLQPDHLRSFSGTNMSPFPNLTDKSMISEGNFQYEQSPLDRKLFENITPKKNLSHTFSQQLETDISDITQNKSDTVMVINQDYKPQKDEEDIEIQEKLLKLEEETRELIRPGNLFQPTYETDSSAMSKDLDRIYNTMMENMKSDSHRYREKNLPPKHPLKMNEDLRISHEDTKQRKGRTESSERKILEDIPNYENKRRKSHCCKHHHHRHHSSKKKSVKLQTDLETFKGSENVNRKIKINTNLPRYIDQATSPPHEYVSTLLEKYKKQSFFEPDKSVSSIDSELKQLDDLPSISSGRESRESFLTENEQNLGTTFAADRGLKFPSMKLDPNADFNKLLLYAQTPPRPILTSEASIPIIHELSQKGGEYYLICQLFLKENCEVKNATKIFTFSLQKQLKEEIDFNLSCRGLEYTKTTLMFHPGTPTKLEKLYKNPQGFITYMNDQDSMIFSSSLRCADDLYSQKYKIPTKGTRQIVIALISSGSLRRINGNIYCLEDLSKAAPAYLIEYTLK</sequence>
<organism evidence="4 5">
    <name type="scientific">Blepharisma stoltei</name>
    <dbReference type="NCBI Taxonomy" id="1481888"/>
    <lineage>
        <taxon>Eukaryota</taxon>
        <taxon>Sar</taxon>
        <taxon>Alveolata</taxon>
        <taxon>Ciliophora</taxon>
        <taxon>Postciliodesmatophora</taxon>
        <taxon>Heterotrichea</taxon>
        <taxon>Heterotrichida</taxon>
        <taxon>Blepharismidae</taxon>
        <taxon>Blepharisma</taxon>
    </lineage>
</organism>
<comment type="caution">
    <text evidence="4">The sequence shown here is derived from an EMBL/GenBank/DDBJ whole genome shotgun (WGS) entry which is preliminary data.</text>
</comment>
<dbReference type="InterPro" id="IPR025875">
    <property type="entry name" value="Leu-rich_rpt_4"/>
</dbReference>
<keyword evidence="1" id="KW-0433">Leucine-rich repeat</keyword>
<gene>
    <name evidence="4" type="ORF">BSTOLATCC_MIC53577</name>
</gene>
<evidence type="ECO:0008006" key="6">
    <source>
        <dbReference type="Google" id="ProtNLM"/>
    </source>
</evidence>
<dbReference type="SMART" id="SM00369">
    <property type="entry name" value="LRR_TYP"/>
    <property type="match status" value="5"/>
</dbReference>
<dbReference type="InterPro" id="IPR001611">
    <property type="entry name" value="Leu-rich_rpt"/>
</dbReference>
<protein>
    <recommendedName>
        <fullName evidence="6">Leucine-rich repeat-containing protein</fullName>
    </recommendedName>
</protein>
<dbReference type="SUPFAM" id="SSF52058">
    <property type="entry name" value="L domain-like"/>
    <property type="match status" value="2"/>
</dbReference>
<dbReference type="EMBL" id="CAJZBQ010000053">
    <property type="protein sequence ID" value="CAG9331509.1"/>
    <property type="molecule type" value="Genomic_DNA"/>
</dbReference>
<feature type="compositionally biased region" description="Basic and acidic residues" evidence="3">
    <location>
        <begin position="662"/>
        <end position="672"/>
    </location>
</feature>
<dbReference type="Proteomes" id="UP001162131">
    <property type="component" value="Unassembled WGS sequence"/>
</dbReference>
<dbReference type="PANTHER" id="PTHR24366">
    <property type="entry name" value="IG(IMMUNOGLOBULIN) AND LRR(LEUCINE RICH REPEAT) DOMAINS"/>
    <property type="match status" value="1"/>
</dbReference>
<evidence type="ECO:0000256" key="1">
    <source>
        <dbReference type="ARBA" id="ARBA00022614"/>
    </source>
</evidence>
<dbReference type="InterPro" id="IPR032675">
    <property type="entry name" value="LRR_dom_sf"/>
</dbReference>
<dbReference type="InterPro" id="IPR003591">
    <property type="entry name" value="Leu-rich_rpt_typical-subtyp"/>
</dbReference>
<reference evidence="4" key="1">
    <citation type="submission" date="2021-09" db="EMBL/GenBank/DDBJ databases">
        <authorList>
            <consortium name="AG Swart"/>
            <person name="Singh M."/>
            <person name="Singh A."/>
            <person name="Seah K."/>
            <person name="Emmerich C."/>
        </authorList>
    </citation>
    <scope>NUCLEOTIDE SEQUENCE</scope>
    <source>
        <strain evidence="4">ATCC30299</strain>
    </source>
</reference>
<dbReference type="PROSITE" id="PS51450">
    <property type="entry name" value="LRR"/>
    <property type="match status" value="5"/>
</dbReference>
<dbReference type="SMART" id="SM00364">
    <property type="entry name" value="LRR_BAC"/>
    <property type="match status" value="6"/>
</dbReference>
<evidence type="ECO:0000256" key="3">
    <source>
        <dbReference type="SAM" id="MobiDB-lite"/>
    </source>
</evidence>
<proteinExistence type="predicted"/>
<dbReference type="AlphaFoldDB" id="A0AAU9K3G0"/>
<evidence type="ECO:0000313" key="5">
    <source>
        <dbReference type="Proteomes" id="UP001162131"/>
    </source>
</evidence>
<feature type="compositionally biased region" description="Basic and acidic residues" evidence="3">
    <location>
        <begin position="679"/>
        <end position="702"/>
    </location>
</feature>
<evidence type="ECO:0000313" key="4">
    <source>
        <dbReference type="EMBL" id="CAG9331509.1"/>
    </source>
</evidence>
<evidence type="ECO:0000256" key="2">
    <source>
        <dbReference type="ARBA" id="ARBA00022737"/>
    </source>
</evidence>
<dbReference type="Gene3D" id="3.80.10.10">
    <property type="entry name" value="Ribonuclease Inhibitor"/>
    <property type="match status" value="3"/>
</dbReference>
<dbReference type="SMART" id="SM00365">
    <property type="entry name" value="LRR_SD22"/>
    <property type="match status" value="6"/>
</dbReference>
<accession>A0AAU9K3G0</accession>
<dbReference type="PANTHER" id="PTHR24366:SF96">
    <property type="entry name" value="LEUCINE RICH REPEAT CONTAINING 53"/>
    <property type="match status" value="1"/>
</dbReference>
<dbReference type="PRINTS" id="PR00019">
    <property type="entry name" value="LEURICHRPT"/>
</dbReference>
<dbReference type="Pfam" id="PF12799">
    <property type="entry name" value="LRR_4"/>
    <property type="match status" value="1"/>
</dbReference>
<keyword evidence="5" id="KW-1185">Reference proteome</keyword>